<gene>
    <name evidence="1" type="ORF">EV192_107107</name>
</gene>
<dbReference type="Proteomes" id="UP000295680">
    <property type="component" value="Unassembled WGS sequence"/>
</dbReference>
<reference evidence="1 2" key="1">
    <citation type="submission" date="2019-03" db="EMBL/GenBank/DDBJ databases">
        <title>Genomic Encyclopedia of Type Strains, Phase IV (KMG-IV): sequencing the most valuable type-strain genomes for metagenomic binning, comparative biology and taxonomic classification.</title>
        <authorList>
            <person name="Goeker M."/>
        </authorList>
    </citation>
    <scope>NUCLEOTIDE SEQUENCE [LARGE SCALE GENOMIC DNA]</scope>
    <source>
        <strain evidence="1 2">DSM 45934</strain>
    </source>
</reference>
<evidence type="ECO:0000313" key="1">
    <source>
        <dbReference type="EMBL" id="TCO55685.1"/>
    </source>
</evidence>
<name>A0A4R2JNC6_9PSEU</name>
<comment type="caution">
    <text evidence="1">The sequence shown here is derived from an EMBL/GenBank/DDBJ whole genome shotgun (WGS) entry which is preliminary data.</text>
</comment>
<dbReference type="OrthoDB" id="3694991at2"/>
<dbReference type="EMBL" id="SLWS01000007">
    <property type="protein sequence ID" value="TCO55685.1"/>
    <property type="molecule type" value="Genomic_DNA"/>
</dbReference>
<sequence>MTTTENDTLAHQVELVIGAIGDADALVRMLTAANDQRPQTDPDSPGRVWFFYASPAHDAPCLVVGVRGTVGALE</sequence>
<keyword evidence="2" id="KW-1185">Reference proteome</keyword>
<protein>
    <submittedName>
        <fullName evidence="1">Uncharacterized protein</fullName>
    </submittedName>
</protein>
<dbReference type="AlphaFoldDB" id="A0A4R2JNC6"/>
<organism evidence="1 2">
    <name type="scientific">Actinocrispum wychmicini</name>
    <dbReference type="NCBI Taxonomy" id="1213861"/>
    <lineage>
        <taxon>Bacteria</taxon>
        <taxon>Bacillati</taxon>
        <taxon>Actinomycetota</taxon>
        <taxon>Actinomycetes</taxon>
        <taxon>Pseudonocardiales</taxon>
        <taxon>Pseudonocardiaceae</taxon>
        <taxon>Actinocrispum</taxon>
    </lineage>
</organism>
<accession>A0A4R2JNC6</accession>
<dbReference type="RefSeq" id="WP_132121710.1">
    <property type="nucleotide sequence ID" value="NZ_SLWS01000007.1"/>
</dbReference>
<evidence type="ECO:0000313" key="2">
    <source>
        <dbReference type="Proteomes" id="UP000295680"/>
    </source>
</evidence>
<proteinExistence type="predicted"/>